<evidence type="ECO:0000313" key="1">
    <source>
        <dbReference type="EMBL" id="KAH7928700.1"/>
    </source>
</evidence>
<dbReference type="Proteomes" id="UP000790709">
    <property type="component" value="Unassembled WGS sequence"/>
</dbReference>
<evidence type="ECO:0000313" key="2">
    <source>
        <dbReference type="Proteomes" id="UP000790709"/>
    </source>
</evidence>
<name>A0ACB8BU53_9AGAM</name>
<sequence length="585" mass="66541">MSLAWYSSTMSSVRRLALWTLFLGSLFHWFLLSMAQNNTTDQAYDSDPILQFRPPFAQSLPVQILFTGIVITLVVVLLLHLIFTAQYHWPLARVNYILQLSGVTTLLISLIATIYVIFSANVAESQHWPYMLSYLAVDMPKYCPDQNITLNPNDPTVVYQHQWSIAEGATWMVMNATTSGLIQITHIHFLTLLYPSHLEARLIFGLLGPLAIIAAIMQILPIFYGTAVHALAEDIRNVCNAALSLLFTSALLIWGLLVNRRQAWRTDGGTAAFGVGAILLALLSTTLNFLYIPSQDQYAWMPKLMWAVVLWQSFLGWWWWVGAGMGVSEVEELLRREEKRERKRKLRAQKRKEQKEKAKSVWKGVTGAFKTQRDHANSGSDDGVDNHNTNPNTTTQTSLSRARSHDAIASLNTPPSTTSTSTTATITITRPWRYMQAWYASLRHAHLTAARIQAAERVERIHAVYGREDTRNLGREPGTAVVGWGLGSYGLREVERERRTEFGHDARGLGRFGNEAQFPRQVVKENEEEEDDTSLKNEGELRRRGRDRPTEPVIHTPPEEQEGWASLWWWGPLRKWRLQDSTAYR</sequence>
<organism evidence="1 2">
    <name type="scientific">Leucogyrophana mollusca</name>
    <dbReference type="NCBI Taxonomy" id="85980"/>
    <lineage>
        <taxon>Eukaryota</taxon>
        <taxon>Fungi</taxon>
        <taxon>Dikarya</taxon>
        <taxon>Basidiomycota</taxon>
        <taxon>Agaricomycotina</taxon>
        <taxon>Agaricomycetes</taxon>
        <taxon>Agaricomycetidae</taxon>
        <taxon>Boletales</taxon>
        <taxon>Boletales incertae sedis</taxon>
        <taxon>Leucogyrophana</taxon>
    </lineage>
</organism>
<comment type="caution">
    <text evidence="1">The sequence shown here is derived from an EMBL/GenBank/DDBJ whole genome shotgun (WGS) entry which is preliminary data.</text>
</comment>
<keyword evidence="2" id="KW-1185">Reference proteome</keyword>
<proteinExistence type="predicted"/>
<dbReference type="EMBL" id="MU266350">
    <property type="protein sequence ID" value="KAH7928700.1"/>
    <property type="molecule type" value="Genomic_DNA"/>
</dbReference>
<accession>A0ACB8BU53</accession>
<protein>
    <submittedName>
        <fullName evidence="1">Uncharacterized protein</fullName>
    </submittedName>
</protein>
<gene>
    <name evidence="1" type="ORF">BV22DRAFT_187164</name>
</gene>
<reference evidence="1" key="1">
    <citation type="journal article" date="2021" name="New Phytol.">
        <title>Evolutionary innovations through gain and loss of genes in the ectomycorrhizal Boletales.</title>
        <authorList>
            <person name="Wu G."/>
            <person name="Miyauchi S."/>
            <person name="Morin E."/>
            <person name="Kuo A."/>
            <person name="Drula E."/>
            <person name="Varga T."/>
            <person name="Kohler A."/>
            <person name="Feng B."/>
            <person name="Cao Y."/>
            <person name="Lipzen A."/>
            <person name="Daum C."/>
            <person name="Hundley H."/>
            <person name="Pangilinan J."/>
            <person name="Johnson J."/>
            <person name="Barry K."/>
            <person name="LaButti K."/>
            <person name="Ng V."/>
            <person name="Ahrendt S."/>
            <person name="Min B."/>
            <person name="Choi I.G."/>
            <person name="Park H."/>
            <person name="Plett J.M."/>
            <person name="Magnuson J."/>
            <person name="Spatafora J.W."/>
            <person name="Nagy L.G."/>
            <person name="Henrissat B."/>
            <person name="Grigoriev I.V."/>
            <person name="Yang Z.L."/>
            <person name="Xu J."/>
            <person name="Martin F.M."/>
        </authorList>
    </citation>
    <scope>NUCLEOTIDE SEQUENCE</scope>
    <source>
        <strain evidence="1">KUC20120723A-06</strain>
    </source>
</reference>